<accession>A0A1E5SYS0</accession>
<sequence>MSSTNPNIGTNTNLSYYRIRKWIGTFGALLPILLPIVSNSNLPSISHYYYSVAGIIFTSLLMLIGVFLLSYKGYDWLDNAITSIGGVAIAFVAIFPTPFEAGVPGLKTTPILVLESDMLFGFLPIGGIHFGSAVIFFICMAIMSIRQFTQGDLTAPGKKLRNLIYSACGYGILATLVFAGVTLKFFPEKAGVRFVFWVEVVMLILFAGAWLLKGEALKDLKNLKEELKL</sequence>
<organism evidence="2 3">
    <name type="scientific">Roseivirga misakiensis</name>
    <dbReference type="NCBI Taxonomy" id="1563681"/>
    <lineage>
        <taxon>Bacteria</taxon>
        <taxon>Pseudomonadati</taxon>
        <taxon>Bacteroidota</taxon>
        <taxon>Cytophagia</taxon>
        <taxon>Cytophagales</taxon>
        <taxon>Roseivirgaceae</taxon>
        <taxon>Roseivirga</taxon>
    </lineage>
</organism>
<reference evidence="2 3" key="1">
    <citation type="submission" date="2016-08" db="EMBL/GenBank/DDBJ databases">
        <title>Draft genome of Fabibacter sp. strain SK-8.</title>
        <authorList>
            <person name="Wong S.-K."/>
            <person name="Hamasaki K."/>
            <person name="Yoshizawa S."/>
        </authorList>
    </citation>
    <scope>NUCLEOTIDE SEQUENCE [LARGE SCALE GENOMIC DNA]</scope>
    <source>
        <strain evidence="2 3">SK-8</strain>
    </source>
</reference>
<evidence type="ECO:0000256" key="1">
    <source>
        <dbReference type="SAM" id="Phobius"/>
    </source>
</evidence>
<protein>
    <recommendedName>
        <fullName evidence="4">DUF998 domain-containing protein</fullName>
    </recommendedName>
</protein>
<gene>
    <name evidence="2" type="ORF">BFP71_12270</name>
</gene>
<feature type="transmembrane region" description="Helical" evidence="1">
    <location>
        <begin position="48"/>
        <end position="69"/>
    </location>
</feature>
<evidence type="ECO:0008006" key="4">
    <source>
        <dbReference type="Google" id="ProtNLM"/>
    </source>
</evidence>
<keyword evidence="1" id="KW-1133">Transmembrane helix</keyword>
<dbReference type="RefSeq" id="WP_069835757.1">
    <property type="nucleotide sequence ID" value="NZ_MDGQ01000005.1"/>
</dbReference>
<keyword evidence="3" id="KW-1185">Reference proteome</keyword>
<feature type="transmembrane region" description="Helical" evidence="1">
    <location>
        <begin position="119"/>
        <end position="142"/>
    </location>
</feature>
<keyword evidence="1" id="KW-0812">Transmembrane</keyword>
<comment type="caution">
    <text evidence="2">The sequence shown here is derived from an EMBL/GenBank/DDBJ whole genome shotgun (WGS) entry which is preliminary data.</text>
</comment>
<dbReference type="AlphaFoldDB" id="A0A1E5SYS0"/>
<keyword evidence="1" id="KW-0472">Membrane</keyword>
<dbReference type="OrthoDB" id="9803163at2"/>
<evidence type="ECO:0000313" key="2">
    <source>
        <dbReference type="EMBL" id="OEK04252.1"/>
    </source>
</evidence>
<feature type="transmembrane region" description="Helical" evidence="1">
    <location>
        <begin position="194"/>
        <end position="212"/>
    </location>
</feature>
<dbReference type="EMBL" id="MDGQ01000005">
    <property type="protein sequence ID" value="OEK04252.1"/>
    <property type="molecule type" value="Genomic_DNA"/>
</dbReference>
<proteinExistence type="predicted"/>
<name>A0A1E5SYS0_9BACT</name>
<feature type="transmembrane region" description="Helical" evidence="1">
    <location>
        <begin position="163"/>
        <end position="182"/>
    </location>
</feature>
<evidence type="ECO:0000313" key="3">
    <source>
        <dbReference type="Proteomes" id="UP000095552"/>
    </source>
</evidence>
<feature type="transmembrane region" description="Helical" evidence="1">
    <location>
        <begin position="22"/>
        <end position="42"/>
    </location>
</feature>
<feature type="transmembrane region" description="Helical" evidence="1">
    <location>
        <begin position="81"/>
        <end position="99"/>
    </location>
</feature>
<dbReference type="Proteomes" id="UP000095552">
    <property type="component" value="Unassembled WGS sequence"/>
</dbReference>